<dbReference type="NCBIfam" id="NF008557">
    <property type="entry name" value="PRK11493.1"/>
    <property type="match status" value="1"/>
</dbReference>
<feature type="domain" description="Rhodanese" evidence="9">
    <location>
        <begin position="42"/>
        <end position="159"/>
    </location>
</feature>
<sequence length="305" mass="32522">MGETGLLGPILQDRARAAPLRRETGMSIGPFVTVDWLAERLAAPDIVVVDGSWYLPAMGRDAEAEFRAAHIPGAIRFDIDAVRDEGSALPHMLPSPEAFASRMRQMGIGDGMTVVVYDGMGLFSAPRVRWTLKAFGAREVAVLEGGLPAWVAGGHPVEEGEARPRDRRHFTARLDHSAVANVGDVQRALAGSAQMVDARSAARFAGEEAEPRPGVRPGHMPGALNLHYAALQENGRLKDEAALREAVARAGIDLDRPVVTTCGSGVTAAIVGIALESLGRPPRSLYDGSWSEWGAREDLPVATGR</sequence>
<dbReference type="PANTHER" id="PTHR11364:SF27">
    <property type="entry name" value="SULFURTRANSFERASE"/>
    <property type="match status" value="1"/>
</dbReference>
<dbReference type="PROSITE" id="PS50206">
    <property type="entry name" value="RHODANESE_3"/>
    <property type="match status" value="2"/>
</dbReference>
<dbReference type="CDD" id="cd01448">
    <property type="entry name" value="TST_Repeat_1"/>
    <property type="match status" value="1"/>
</dbReference>
<keyword evidence="4" id="KW-0677">Repeat</keyword>
<dbReference type="PANTHER" id="PTHR11364">
    <property type="entry name" value="THIOSULFATE SULFERTANSFERASE"/>
    <property type="match status" value="1"/>
</dbReference>
<dbReference type="Pfam" id="PF00581">
    <property type="entry name" value="Rhodanese"/>
    <property type="match status" value="2"/>
</dbReference>
<dbReference type="SMART" id="SM00450">
    <property type="entry name" value="RHOD"/>
    <property type="match status" value="2"/>
</dbReference>
<dbReference type="Proteomes" id="UP000663508">
    <property type="component" value="Chromosome"/>
</dbReference>
<evidence type="ECO:0000256" key="6">
    <source>
        <dbReference type="ARBA" id="ARBA00066832"/>
    </source>
</evidence>
<keyword evidence="2" id="KW-0963">Cytoplasm</keyword>
<evidence type="ECO:0000256" key="3">
    <source>
        <dbReference type="ARBA" id="ARBA00022679"/>
    </source>
</evidence>
<dbReference type="EC" id="2.8.1.2" evidence="6"/>
<gene>
    <name evidence="10" type="ORF">mvi_26280</name>
</gene>
<name>A0A8H9C574_9HYPH</name>
<evidence type="ECO:0000256" key="8">
    <source>
        <dbReference type="ARBA" id="ARBA00078354"/>
    </source>
</evidence>
<dbReference type="InterPro" id="IPR001763">
    <property type="entry name" value="Rhodanese-like_dom"/>
</dbReference>
<dbReference type="InterPro" id="IPR045078">
    <property type="entry name" value="TST/MPST-like"/>
</dbReference>
<evidence type="ECO:0000256" key="5">
    <source>
        <dbReference type="ARBA" id="ARBA00051793"/>
    </source>
</evidence>
<organism evidence="10 11">
    <name type="scientific">Methylobacterium indicum</name>
    <dbReference type="NCBI Taxonomy" id="1775910"/>
    <lineage>
        <taxon>Bacteria</taxon>
        <taxon>Pseudomonadati</taxon>
        <taxon>Pseudomonadota</taxon>
        <taxon>Alphaproteobacteria</taxon>
        <taxon>Hyphomicrobiales</taxon>
        <taxon>Methylobacteriaceae</taxon>
        <taxon>Methylobacterium</taxon>
    </lineage>
</organism>
<reference evidence="10" key="1">
    <citation type="submission" date="2020-11" db="EMBL/GenBank/DDBJ databases">
        <title>Complete genome sequence of a novel pathogenic Methylobacterium strain isolated from rice in Vietnam.</title>
        <authorList>
            <person name="Lai K."/>
            <person name="Okazaki S."/>
            <person name="Higashi K."/>
            <person name="Mori H."/>
            <person name="Toyoda A."/>
            <person name="Kurokawa K."/>
        </authorList>
    </citation>
    <scope>NUCLEOTIDE SEQUENCE</scope>
    <source>
        <strain evidence="10">VL1</strain>
    </source>
</reference>
<dbReference type="GO" id="GO:0016784">
    <property type="term" value="F:3-mercaptopyruvate sulfurtransferase activity"/>
    <property type="evidence" value="ECO:0007669"/>
    <property type="project" value="UniProtKB-EC"/>
</dbReference>
<evidence type="ECO:0000256" key="1">
    <source>
        <dbReference type="ARBA" id="ARBA00004496"/>
    </source>
</evidence>
<dbReference type="GO" id="GO:0004792">
    <property type="term" value="F:thiosulfate-cyanide sulfurtransferase activity"/>
    <property type="evidence" value="ECO:0007669"/>
    <property type="project" value="InterPro"/>
</dbReference>
<dbReference type="GO" id="GO:0005737">
    <property type="term" value="C:cytoplasm"/>
    <property type="evidence" value="ECO:0007669"/>
    <property type="project" value="UniProtKB-SubCell"/>
</dbReference>
<feature type="domain" description="Rhodanese" evidence="9">
    <location>
        <begin position="189"/>
        <end position="302"/>
    </location>
</feature>
<comment type="catalytic activity">
    <reaction evidence="5">
        <text>2-oxo-3-sulfanylpropanoate + [thioredoxin]-dithiol = [thioredoxin]-disulfide + hydrogen sulfide + pyruvate + H(+)</text>
        <dbReference type="Rhea" id="RHEA:21740"/>
        <dbReference type="Rhea" id="RHEA-COMP:10698"/>
        <dbReference type="Rhea" id="RHEA-COMP:10700"/>
        <dbReference type="ChEBI" id="CHEBI:15361"/>
        <dbReference type="ChEBI" id="CHEBI:15378"/>
        <dbReference type="ChEBI" id="CHEBI:29919"/>
        <dbReference type="ChEBI" id="CHEBI:29950"/>
        <dbReference type="ChEBI" id="CHEBI:50058"/>
        <dbReference type="ChEBI" id="CHEBI:57678"/>
        <dbReference type="EC" id="2.8.1.2"/>
    </reaction>
    <physiologicalReaction direction="left-to-right" evidence="5">
        <dbReference type="Rhea" id="RHEA:21741"/>
    </physiologicalReaction>
</comment>
<evidence type="ECO:0000313" key="11">
    <source>
        <dbReference type="Proteomes" id="UP000663508"/>
    </source>
</evidence>
<evidence type="ECO:0000259" key="9">
    <source>
        <dbReference type="PROSITE" id="PS50206"/>
    </source>
</evidence>
<dbReference type="InterPro" id="IPR001307">
    <property type="entry name" value="Thiosulphate_STrfase_CS"/>
</dbReference>
<dbReference type="KEGG" id="mind:mvi_26280"/>
<proteinExistence type="predicted"/>
<dbReference type="Gene3D" id="3.40.250.10">
    <property type="entry name" value="Rhodanese-like domain"/>
    <property type="match status" value="2"/>
</dbReference>
<keyword evidence="3 10" id="KW-0808">Transferase</keyword>
<dbReference type="InterPro" id="IPR036873">
    <property type="entry name" value="Rhodanese-like_dom_sf"/>
</dbReference>
<dbReference type="SUPFAM" id="SSF52821">
    <property type="entry name" value="Rhodanese/Cell cycle control phosphatase"/>
    <property type="match status" value="2"/>
</dbReference>
<dbReference type="EMBL" id="AP024145">
    <property type="protein sequence ID" value="BCM84167.1"/>
    <property type="molecule type" value="Genomic_DNA"/>
</dbReference>
<evidence type="ECO:0000256" key="7">
    <source>
        <dbReference type="ARBA" id="ARBA00070833"/>
    </source>
</evidence>
<evidence type="ECO:0000256" key="2">
    <source>
        <dbReference type="ARBA" id="ARBA00022490"/>
    </source>
</evidence>
<evidence type="ECO:0000313" key="10">
    <source>
        <dbReference type="EMBL" id="BCM84167.1"/>
    </source>
</evidence>
<evidence type="ECO:0000256" key="4">
    <source>
        <dbReference type="ARBA" id="ARBA00022737"/>
    </source>
</evidence>
<comment type="subcellular location">
    <subcellularLocation>
        <location evidence="1">Cytoplasm</location>
    </subcellularLocation>
</comment>
<dbReference type="AlphaFoldDB" id="A0A8H9C574"/>
<protein>
    <recommendedName>
        <fullName evidence="7">3-mercaptopyruvate sulfurtransferase</fullName>
        <ecNumber evidence="6">2.8.1.2</ecNumber>
    </recommendedName>
    <alternativeName>
        <fullName evidence="8">Rhodanese-like protein</fullName>
    </alternativeName>
</protein>
<dbReference type="PROSITE" id="PS00380">
    <property type="entry name" value="RHODANESE_1"/>
    <property type="match status" value="1"/>
</dbReference>
<dbReference type="CDD" id="cd01449">
    <property type="entry name" value="TST_Repeat_2"/>
    <property type="match status" value="1"/>
</dbReference>
<dbReference type="FunFam" id="3.40.250.10:FF:000015">
    <property type="entry name" value="Sulfurtransferase"/>
    <property type="match status" value="1"/>
</dbReference>
<dbReference type="FunFam" id="3.40.250.10:FF:000001">
    <property type="entry name" value="Sulfurtransferase"/>
    <property type="match status" value="1"/>
</dbReference>
<accession>A0A8H9C574</accession>